<keyword evidence="2" id="KW-1185">Reference proteome</keyword>
<gene>
    <name evidence="1" type="ORF">FBU59_007269</name>
</gene>
<name>A0ACC1IXL4_9FUNG</name>
<comment type="caution">
    <text evidence="1">The sequence shown here is derived from an EMBL/GenBank/DDBJ whole genome shotgun (WGS) entry which is preliminary data.</text>
</comment>
<feature type="non-terminal residue" evidence="1">
    <location>
        <position position="1"/>
    </location>
</feature>
<dbReference type="Proteomes" id="UP001150603">
    <property type="component" value="Unassembled WGS sequence"/>
</dbReference>
<accession>A0ACC1IXL4</accession>
<organism evidence="1 2">
    <name type="scientific">Linderina macrospora</name>
    <dbReference type="NCBI Taxonomy" id="4868"/>
    <lineage>
        <taxon>Eukaryota</taxon>
        <taxon>Fungi</taxon>
        <taxon>Fungi incertae sedis</taxon>
        <taxon>Zoopagomycota</taxon>
        <taxon>Kickxellomycotina</taxon>
        <taxon>Kickxellomycetes</taxon>
        <taxon>Kickxellales</taxon>
        <taxon>Kickxellaceae</taxon>
        <taxon>Linderina</taxon>
    </lineage>
</organism>
<protein>
    <submittedName>
        <fullName evidence="1">Uncharacterized protein</fullName>
    </submittedName>
</protein>
<proteinExistence type="predicted"/>
<dbReference type="EMBL" id="JANBPW010006870">
    <property type="protein sequence ID" value="KAJ1926943.1"/>
    <property type="molecule type" value="Genomic_DNA"/>
</dbReference>
<evidence type="ECO:0000313" key="1">
    <source>
        <dbReference type="EMBL" id="KAJ1926943.1"/>
    </source>
</evidence>
<evidence type="ECO:0000313" key="2">
    <source>
        <dbReference type="Proteomes" id="UP001150603"/>
    </source>
</evidence>
<reference evidence="1" key="1">
    <citation type="submission" date="2022-07" db="EMBL/GenBank/DDBJ databases">
        <title>Phylogenomic reconstructions and comparative analyses of Kickxellomycotina fungi.</title>
        <authorList>
            <person name="Reynolds N.K."/>
            <person name="Stajich J.E."/>
            <person name="Barry K."/>
            <person name="Grigoriev I.V."/>
            <person name="Crous P."/>
            <person name="Smith M.E."/>
        </authorList>
    </citation>
    <scope>NUCLEOTIDE SEQUENCE</scope>
    <source>
        <strain evidence="1">NRRL 5244</strain>
    </source>
</reference>
<sequence>ATIDVEGTSPSCRRRRLLPEEARVMRASQRISECYRDLPGGDALRWTRRYLRLHSQLEQLGDELNKGAERLKRSMMKQVDSLRDEFNDLDMDIPDVGYDGDGAASEMLTLESYRKNAVNAQAASVE</sequence>